<dbReference type="InterPro" id="IPR027417">
    <property type="entry name" value="P-loop_NTPase"/>
</dbReference>
<dbReference type="PRINTS" id="PR00988">
    <property type="entry name" value="URIDINKINASE"/>
</dbReference>
<dbReference type="AlphaFoldDB" id="A0A6C0REW6"/>
<feature type="domain" description="Phosphoribulokinase/uridine kinase" evidence="6">
    <location>
        <begin position="3"/>
        <end position="189"/>
    </location>
</feature>
<dbReference type="GO" id="GO:0044211">
    <property type="term" value="P:CTP salvage"/>
    <property type="evidence" value="ECO:0007669"/>
    <property type="project" value="UniProtKB-UniPathway"/>
</dbReference>
<dbReference type="NCBIfam" id="NF004018">
    <property type="entry name" value="PRK05480.1"/>
    <property type="match status" value="1"/>
</dbReference>
<dbReference type="NCBIfam" id="TIGR00235">
    <property type="entry name" value="udk"/>
    <property type="match status" value="1"/>
</dbReference>
<comment type="pathway">
    <text evidence="5">Pyrimidine metabolism; CTP biosynthesis via salvage pathway; CTP from cytidine: step 1/3.</text>
</comment>
<dbReference type="Pfam" id="PF00485">
    <property type="entry name" value="PRK"/>
    <property type="match status" value="1"/>
</dbReference>
<name>A0A6C0REW6_9BACT</name>
<dbReference type="SUPFAM" id="SSF52540">
    <property type="entry name" value="P-loop containing nucleoside triphosphate hydrolases"/>
    <property type="match status" value="1"/>
</dbReference>
<proteinExistence type="inferred from homology"/>
<dbReference type="EMBL" id="CP048409">
    <property type="protein sequence ID" value="QIA08940.1"/>
    <property type="molecule type" value="Genomic_DNA"/>
</dbReference>
<comment type="pathway">
    <text evidence="1 5">Pyrimidine metabolism; UMP biosynthesis via salvage pathway; UMP from uridine: step 1/1.</text>
</comment>
<evidence type="ECO:0000313" key="8">
    <source>
        <dbReference type="Proteomes" id="UP000474630"/>
    </source>
</evidence>
<dbReference type="KEGG" id="drc:G0Q07_15000"/>
<keyword evidence="4 5" id="KW-0418">Kinase</keyword>
<dbReference type="UniPathway" id="UPA00579">
    <property type="reaction ID" value="UER00640"/>
</dbReference>
<evidence type="ECO:0000256" key="3">
    <source>
        <dbReference type="ARBA" id="ARBA00022741"/>
    </source>
</evidence>
<dbReference type="GO" id="GO:0005737">
    <property type="term" value="C:cytoplasm"/>
    <property type="evidence" value="ECO:0007669"/>
    <property type="project" value="UniProtKB-SubCell"/>
</dbReference>
<organism evidence="7 8">
    <name type="scientific">Draconibacterium halophilum</name>
    <dbReference type="NCBI Taxonomy" id="2706887"/>
    <lineage>
        <taxon>Bacteria</taxon>
        <taxon>Pseudomonadati</taxon>
        <taxon>Bacteroidota</taxon>
        <taxon>Bacteroidia</taxon>
        <taxon>Marinilabiliales</taxon>
        <taxon>Prolixibacteraceae</taxon>
        <taxon>Draconibacterium</taxon>
    </lineage>
</organism>
<reference evidence="7 8" key="1">
    <citation type="submission" date="2020-02" db="EMBL/GenBank/DDBJ databases">
        <title>Genome sequencing for Draconibacterium sp. strain M1.</title>
        <authorList>
            <person name="Park S.-J."/>
        </authorList>
    </citation>
    <scope>NUCLEOTIDE SEQUENCE [LARGE SCALE GENOMIC DNA]</scope>
    <source>
        <strain evidence="7 8">M1</strain>
    </source>
</reference>
<gene>
    <name evidence="7" type="primary">udk</name>
    <name evidence="7" type="ORF">G0Q07_15000</name>
</gene>
<dbReference type="GO" id="GO:0044206">
    <property type="term" value="P:UMP salvage"/>
    <property type="evidence" value="ECO:0007669"/>
    <property type="project" value="UniProtKB-UniPathway"/>
</dbReference>
<protein>
    <recommendedName>
        <fullName evidence="5">Uridine kinase</fullName>
        <ecNumber evidence="5">2.7.1.48</ecNumber>
    </recommendedName>
</protein>
<sequence length="204" mass="23350">MLVIGIAGGTGSGKTTVVNKISEKFFDNEVAILSHDSYYYDNSNLSLEERRQKNFDHPDAIEFDLMIDHVKKLKNGDAINEPVYSFISCTRQTETNSVEPKKVLIIEGILCLTNKMLRDLMDIKVYVDCDSDVRLARVIQRDIQERGRDVEQVLKRYNKTVRPSHIQFIEPTKRFADIIIPQGGKNKIAIQILTNHILQTLNKT</sequence>
<dbReference type="Proteomes" id="UP000474630">
    <property type="component" value="Chromosome"/>
</dbReference>
<keyword evidence="2 5" id="KW-0808">Transferase</keyword>
<dbReference type="RefSeq" id="WP_163347590.1">
    <property type="nucleotide sequence ID" value="NZ_CP048409.1"/>
</dbReference>
<dbReference type="EC" id="2.7.1.48" evidence="5"/>
<keyword evidence="3 5" id="KW-0547">Nucleotide-binding</keyword>
<keyword evidence="5" id="KW-0963">Cytoplasm</keyword>
<dbReference type="InterPro" id="IPR006083">
    <property type="entry name" value="PRK/URK"/>
</dbReference>
<evidence type="ECO:0000313" key="7">
    <source>
        <dbReference type="EMBL" id="QIA08940.1"/>
    </source>
</evidence>
<dbReference type="PANTHER" id="PTHR10285">
    <property type="entry name" value="URIDINE KINASE"/>
    <property type="match status" value="1"/>
</dbReference>
<dbReference type="CDD" id="cd02023">
    <property type="entry name" value="UMPK"/>
    <property type="match status" value="1"/>
</dbReference>
<evidence type="ECO:0000256" key="4">
    <source>
        <dbReference type="ARBA" id="ARBA00022777"/>
    </source>
</evidence>
<dbReference type="Gene3D" id="3.40.50.300">
    <property type="entry name" value="P-loop containing nucleotide triphosphate hydrolases"/>
    <property type="match status" value="1"/>
</dbReference>
<dbReference type="GO" id="GO:0005524">
    <property type="term" value="F:ATP binding"/>
    <property type="evidence" value="ECO:0007669"/>
    <property type="project" value="UniProtKB-KW"/>
</dbReference>
<dbReference type="GO" id="GO:0043771">
    <property type="term" value="F:cytidine kinase activity"/>
    <property type="evidence" value="ECO:0007669"/>
    <property type="project" value="RHEA"/>
</dbReference>
<keyword evidence="5" id="KW-0067">ATP-binding</keyword>
<comment type="subcellular location">
    <subcellularLocation>
        <location evidence="5">Cytoplasm</location>
    </subcellularLocation>
</comment>
<keyword evidence="8" id="KW-1185">Reference proteome</keyword>
<comment type="catalytic activity">
    <reaction evidence="5">
        <text>uridine + ATP = UMP + ADP + H(+)</text>
        <dbReference type="Rhea" id="RHEA:16825"/>
        <dbReference type="ChEBI" id="CHEBI:15378"/>
        <dbReference type="ChEBI" id="CHEBI:16704"/>
        <dbReference type="ChEBI" id="CHEBI:30616"/>
        <dbReference type="ChEBI" id="CHEBI:57865"/>
        <dbReference type="ChEBI" id="CHEBI:456216"/>
        <dbReference type="EC" id="2.7.1.48"/>
    </reaction>
</comment>
<accession>A0A6C0REW6</accession>
<comment type="similarity">
    <text evidence="5">Belongs to the uridine kinase family.</text>
</comment>
<dbReference type="UniPathway" id="UPA00574">
    <property type="reaction ID" value="UER00637"/>
</dbReference>
<comment type="catalytic activity">
    <reaction evidence="5">
        <text>cytidine + ATP = CMP + ADP + H(+)</text>
        <dbReference type="Rhea" id="RHEA:24674"/>
        <dbReference type="ChEBI" id="CHEBI:15378"/>
        <dbReference type="ChEBI" id="CHEBI:17562"/>
        <dbReference type="ChEBI" id="CHEBI:30616"/>
        <dbReference type="ChEBI" id="CHEBI:60377"/>
        <dbReference type="ChEBI" id="CHEBI:456216"/>
        <dbReference type="EC" id="2.7.1.48"/>
    </reaction>
</comment>
<dbReference type="GO" id="GO:0004849">
    <property type="term" value="F:uridine kinase activity"/>
    <property type="evidence" value="ECO:0007669"/>
    <property type="project" value="UniProtKB-EC"/>
</dbReference>
<evidence type="ECO:0000256" key="2">
    <source>
        <dbReference type="ARBA" id="ARBA00022679"/>
    </source>
</evidence>
<evidence type="ECO:0000259" key="6">
    <source>
        <dbReference type="Pfam" id="PF00485"/>
    </source>
</evidence>
<dbReference type="InterPro" id="IPR000764">
    <property type="entry name" value="Uridine_kinase-like"/>
</dbReference>
<evidence type="ECO:0000256" key="1">
    <source>
        <dbReference type="ARBA" id="ARBA00004690"/>
    </source>
</evidence>
<evidence type="ECO:0000256" key="5">
    <source>
        <dbReference type="RuleBase" id="RU003825"/>
    </source>
</evidence>